<comment type="similarity">
    <text evidence="6">Belongs to the methyl-accepting chemotaxis (MCP) protein family.</text>
</comment>
<keyword evidence="4 8" id="KW-0472">Membrane</keyword>
<evidence type="ECO:0000256" key="6">
    <source>
        <dbReference type="ARBA" id="ARBA00029447"/>
    </source>
</evidence>
<dbReference type="InterPro" id="IPR004090">
    <property type="entry name" value="Chemotax_Me-accpt_rcpt"/>
</dbReference>
<dbReference type="SMART" id="SM00283">
    <property type="entry name" value="MA"/>
    <property type="match status" value="1"/>
</dbReference>
<keyword evidence="11" id="KW-1185">Reference proteome</keyword>
<evidence type="ECO:0000313" key="10">
    <source>
        <dbReference type="EMBL" id="AOY90325.1"/>
    </source>
</evidence>
<name>A0A1D9GS03_9GAMM</name>
<dbReference type="GO" id="GO:0006935">
    <property type="term" value="P:chemotaxis"/>
    <property type="evidence" value="ECO:0007669"/>
    <property type="project" value="InterPro"/>
</dbReference>
<dbReference type="PROSITE" id="PS50111">
    <property type="entry name" value="CHEMOTAXIS_TRANSDUC_2"/>
    <property type="match status" value="1"/>
</dbReference>
<keyword evidence="2 8" id="KW-0812">Transmembrane</keyword>
<evidence type="ECO:0000313" key="11">
    <source>
        <dbReference type="Proteomes" id="UP000177445"/>
    </source>
</evidence>
<dbReference type="FunFam" id="1.10.287.950:FF:000001">
    <property type="entry name" value="Methyl-accepting chemotaxis sensory transducer"/>
    <property type="match status" value="1"/>
</dbReference>
<dbReference type="RefSeq" id="WP_070973727.1">
    <property type="nucleotide sequence ID" value="NZ_CP017715.1"/>
</dbReference>
<dbReference type="InterPro" id="IPR004089">
    <property type="entry name" value="MCPsignal_dom"/>
</dbReference>
<dbReference type="OrthoDB" id="2489132at2"/>
<sequence>MFGPLTVSKRLALGFGLILSLMIVISLIGNQRVGFIDRTLTSVGEGAAVKQRYAINFRGSVHDRAIAIRDAVLVHNDRALEHHLADIERLKRFYRDNAAPMDQMFREEGATDTEKALLADIKAIERQALALTNELLGMRGDGEIEASRRFLLEQVAGAYTEWLARVNNFINHQEEVIAADVDEVRATASGFNTLNLSVTGIAILLGALIAWIIIQSIRHTLGGEPEEVSDAIRRLADGVLDQDIRTDYPDSVMGALQETVTRLDGIIREVRSAAEELSGSSSELEATSDNNSRQIRLQATEAEQMATAVNQMAATVNEVAGFAASAATATQKADSEVESGNRVVQETATSIGELSETLEQASQTVQRVSDDSANIGKIIEVINAIAEQTNLLALNAAIEAARAGSHGRGFAVVADEVRSLASRTQDSTREIQEMIGNLQTGAGDAAEVMKSSRELARTTVEKTARAEEALSRIRSEMSAINDMNAQIASAAEEQSSVAEEVNQNISRIHDATIETSAGSDQVASASRDLATLAGQMRSRVSVFQVKG</sequence>
<protein>
    <submittedName>
        <fullName evidence="10">Methyl-accepting chemotaxis protein</fullName>
    </submittedName>
</protein>
<proteinExistence type="inferred from homology"/>
<dbReference type="CDD" id="cd19411">
    <property type="entry name" value="MCP2201-like_sensor"/>
    <property type="match status" value="1"/>
</dbReference>
<reference evidence="10 11" key="1">
    <citation type="submission" date="2016-10" db="EMBL/GenBank/DDBJ databases">
        <title>Marinobacter salinus sp. nov., a moderately halophilic bacterium isolated from a tidal flat environment.</title>
        <authorList>
            <person name="Park S.-J."/>
        </authorList>
    </citation>
    <scope>NUCLEOTIDE SEQUENCE [LARGE SCALE GENOMIC DNA]</scope>
    <source>
        <strain evidence="10 11">Hb8</strain>
    </source>
</reference>
<dbReference type="AlphaFoldDB" id="A0A1D9GS03"/>
<evidence type="ECO:0000259" key="9">
    <source>
        <dbReference type="PROSITE" id="PS50111"/>
    </source>
</evidence>
<dbReference type="EMBL" id="CP017715">
    <property type="protein sequence ID" value="AOY90325.1"/>
    <property type="molecule type" value="Genomic_DNA"/>
</dbReference>
<dbReference type="PRINTS" id="PR00260">
    <property type="entry name" value="CHEMTRNSDUCR"/>
</dbReference>
<feature type="transmembrane region" description="Helical" evidence="8">
    <location>
        <begin position="194"/>
        <end position="214"/>
    </location>
</feature>
<dbReference type="Proteomes" id="UP000177445">
    <property type="component" value="Chromosome"/>
</dbReference>
<accession>A0A1D9GS03</accession>
<comment type="subcellular location">
    <subcellularLocation>
        <location evidence="1">Membrane</location>
        <topology evidence="1">Multi-pass membrane protein</topology>
    </subcellularLocation>
</comment>
<evidence type="ECO:0000256" key="1">
    <source>
        <dbReference type="ARBA" id="ARBA00004141"/>
    </source>
</evidence>
<dbReference type="Gene3D" id="1.10.287.950">
    <property type="entry name" value="Methyl-accepting chemotaxis protein"/>
    <property type="match status" value="1"/>
</dbReference>
<keyword evidence="5 7" id="KW-0807">Transducer</keyword>
<dbReference type="CDD" id="cd11386">
    <property type="entry name" value="MCP_signal"/>
    <property type="match status" value="1"/>
</dbReference>
<evidence type="ECO:0000256" key="7">
    <source>
        <dbReference type="PROSITE-ProRule" id="PRU00284"/>
    </source>
</evidence>
<feature type="transmembrane region" description="Helical" evidence="8">
    <location>
        <begin position="12"/>
        <end position="29"/>
    </location>
</feature>
<evidence type="ECO:0000256" key="8">
    <source>
        <dbReference type="SAM" id="Phobius"/>
    </source>
</evidence>
<evidence type="ECO:0000256" key="3">
    <source>
        <dbReference type="ARBA" id="ARBA00022989"/>
    </source>
</evidence>
<keyword evidence="3 8" id="KW-1133">Transmembrane helix</keyword>
<dbReference type="GO" id="GO:0004888">
    <property type="term" value="F:transmembrane signaling receptor activity"/>
    <property type="evidence" value="ECO:0007669"/>
    <property type="project" value="InterPro"/>
</dbReference>
<dbReference type="KEGG" id="msq:BKP64_16035"/>
<evidence type="ECO:0000256" key="2">
    <source>
        <dbReference type="ARBA" id="ARBA00022692"/>
    </source>
</evidence>
<dbReference type="GO" id="GO:0016020">
    <property type="term" value="C:membrane"/>
    <property type="evidence" value="ECO:0007669"/>
    <property type="project" value="UniProtKB-SubCell"/>
</dbReference>
<dbReference type="Pfam" id="PF00015">
    <property type="entry name" value="MCPsignal"/>
    <property type="match status" value="1"/>
</dbReference>
<dbReference type="STRING" id="1874317.BKP64_16035"/>
<gene>
    <name evidence="10" type="ORF">BKP64_16035</name>
</gene>
<evidence type="ECO:0000256" key="5">
    <source>
        <dbReference type="ARBA" id="ARBA00023224"/>
    </source>
</evidence>
<dbReference type="PANTHER" id="PTHR32089:SF112">
    <property type="entry name" value="LYSOZYME-LIKE PROTEIN-RELATED"/>
    <property type="match status" value="1"/>
</dbReference>
<feature type="domain" description="Methyl-accepting transducer" evidence="9">
    <location>
        <begin position="273"/>
        <end position="509"/>
    </location>
</feature>
<dbReference type="InterPro" id="IPR047347">
    <property type="entry name" value="YvaQ-like_sensor"/>
</dbReference>
<dbReference type="PANTHER" id="PTHR32089">
    <property type="entry name" value="METHYL-ACCEPTING CHEMOTAXIS PROTEIN MCPB"/>
    <property type="match status" value="1"/>
</dbReference>
<organism evidence="10 11">
    <name type="scientific">Marinobacter salinus</name>
    <dbReference type="NCBI Taxonomy" id="1874317"/>
    <lineage>
        <taxon>Bacteria</taxon>
        <taxon>Pseudomonadati</taxon>
        <taxon>Pseudomonadota</taxon>
        <taxon>Gammaproteobacteria</taxon>
        <taxon>Pseudomonadales</taxon>
        <taxon>Marinobacteraceae</taxon>
        <taxon>Marinobacter</taxon>
    </lineage>
</organism>
<evidence type="ECO:0000256" key="4">
    <source>
        <dbReference type="ARBA" id="ARBA00023136"/>
    </source>
</evidence>
<dbReference type="GO" id="GO:0007165">
    <property type="term" value="P:signal transduction"/>
    <property type="evidence" value="ECO:0007669"/>
    <property type="project" value="UniProtKB-KW"/>
</dbReference>
<dbReference type="SUPFAM" id="SSF58104">
    <property type="entry name" value="Methyl-accepting chemotaxis protein (MCP) signaling domain"/>
    <property type="match status" value="1"/>
</dbReference>